<dbReference type="Gene3D" id="2.60.40.2220">
    <property type="match status" value="1"/>
</dbReference>
<accession>A0A172TQD5</accession>
<evidence type="ECO:0000313" key="6">
    <source>
        <dbReference type="EMBL" id="ANE49104.1"/>
    </source>
</evidence>
<keyword evidence="7" id="KW-1185">Reference proteome</keyword>
<dbReference type="SUPFAM" id="SSF74650">
    <property type="entry name" value="Galactose mutarotase-like"/>
    <property type="match status" value="1"/>
</dbReference>
<dbReference type="SMART" id="SM00872">
    <property type="entry name" value="Alpha-mann_mid"/>
    <property type="match status" value="1"/>
</dbReference>
<dbReference type="PATRIC" id="fig|1178515.4.peg.4334"/>
<organism evidence="6 7">
    <name type="scientific">Paenibacillus swuensis</name>
    <dbReference type="NCBI Taxonomy" id="1178515"/>
    <lineage>
        <taxon>Bacteria</taxon>
        <taxon>Bacillati</taxon>
        <taxon>Bacillota</taxon>
        <taxon>Bacilli</taxon>
        <taxon>Bacillales</taxon>
        <taxon>Paenibacillaceae</taxon>
        <taxon>Paenibacillus</taxon>
    </lineage>
</organism>
<dbReference type="Pfam" id="PF07748">
    <property type="entry name" value="Glyco_hydro_38C"/>
    <property type="match status" value="1"/>
</dbReference>
<dbReference type="PANTHER" id="PTHR46017:SF1">
    <property type="entry name" value="ALPHA-MANNOSIDASE 2C1"/>
    <property type="match status" value="1"/>
</dbReference>
<dbReference type="SUPFAM" id="SSF88713">
    <property type="entry name" value="Glycoside hydrolase/deacetylase"/>
    <property type="match status" value="1"/>
</dbReference>
<evidence type="ECO:0000259" key="5">
    <source>
        <dbReference type="SMART" id="SM00872"/>
    </source>
</evidence>
<dbReference type="FunFam" id="1.20.1270.50:FF:000004">
    <property type="entry name" value="alpha-mannosidase 2C1 isoform X1"/>
    <property type="match status" value="1"/>
</dbReference>
<evidence type="ECO:0000256" key="2">
    <source>
        <dbReference type="ARBA" id="ARBA00022723"/>
    </source>
</evidence>
<dbReference type="GO" id="GO:0009313">
    <property type="term" value="P:oligosaccharide catabolic process"/>
    <property type="evidence" value="ECO:0007669"/>
    <property type="project" value="TreeGrafter"/>
</dbReference>
<protein>
    <submittedName>
        <fullName evidence="6">Alpha-mannosidase</fullName>
    </submittedName>
</protein>
<comment type="similarity">
    <text evidence="1">Belongs to the glycosyl hydrolase 38 family.</text>
</comment>
<dbReference type="Pfam" id="PF01074">
    <property type="entry name" value="Glyco_hydro_38N"/>
    <property type="match status" value="1"/>
</dbReference>
<dbReference type="CDD" id="cd10789">
    <property type="entry name" value="GH38N_AMII_ER_cytosolic"/>
    <property type="match status" value="1"/>
</dbReference>
<dbReference type="InterPro" id="IPR028995">
    <property type="entry name" value="Glyco_hydro_57/38_cen_sf"/>
</dbReference>
<sequence length="1056" mass="122216">MFLQLKKLIARINELERYRFKENLHIHEFRMLEEPIGQPFRTPPASEHSGWKTRTTGSRWKGRDRYAWIYTEIEVPEAWHTGRVTGRFDFGANFGGNLGGFESLLYVDGAPYQGVDIHHKEVLFPMDCKGKSFRLHFRLWSGHEFGGPQTEQEHVFKQFELSLMDVPTDQLCTRGKAVLETLNVLNEHRYEYQELLKVLDRAFSRLDWSEPGSDRFYQSTAEALDVLNLALSSMKTEHPVTVTCVGHTHIDVAWMWRLQHTREKAERSFTTVLRLMEEYPEYKFLQTMPQIYEYIKEDSPELYAQIKEKVKEGRWEAGGAMWLEADCNLPSGESLVRQILYGTAFFREEFGQACKYLWLPDVFGYSWALPQILSGCGIPVMMTTKISWNQYNRMPHDTFRWRGMDGSEVLVHFITTPEPDAKSDTWFYTYNGDVRASTVTGIWNSYKDKEMNNQLLLAYGYGDGGGGVNRNMLEMRRALSEMPGLPEIVTGTADEYFSGLKKRVDTYDGYVHVWDGELYLEYHRGTYTSQAKVKRWNRQIEIALRRAEWLGVMNSLVKGEPSHYDKARFDLAWKIVLRNQFHDIIPGSSIAEVYADAELEYEEAFGLVHSIQEEAVTSLLESNENNSAVYTIWNSSNQIRADYVVIPYSYSDDLYREQSESVRWTQHGKQLDVQPTEEGWLVYVPGIPSLGYTTLESTINDSEELLTKFEAFELTKDGLITPFYKLSWNASGQITRLWDRTAERDVLAVGSKGNVFQVFEDKPLNFDAWDIDIFSLEHGREVTNATCIEVLEAGPLRVTVKLEWTYGKSVIRQNMMLYRESRRIDFRTIVDWHEKQQLLKVAFPVQIRATEATYDIQFGNVRRPTHWNTSWDYARFETCGHQWADVSERGYGVSLLNDCKYGYDIKDSVMRLSLIKSSVWPDPNADQGEHAFTYSLYPHEGDWADGNTQTAAWFLNEPVTVTQGGMAAEELSLFTLSADCVWVDTVKQTEAGTDVIVRLHEYKGSSANLQLIPAFPYRHWRFTNLLEENCGPVHEHEIRFDIKPYEIKTIKITFGS</sequence>
<proteinExistence type="inferred from homology"/>
<dbReference type="InterPro" id="IPR015341">
    <property type="entry name" value="Glyco_hydro_38_cen"/>
</dbReference>
<dbReference type="Gene3D" id="3.20.110.10">
    <property type="entry name" value="Glycoside hydrolase 38, N terminal domain"/>
    <property type="match status" value="1"/>
</dbReference>
<dbReference type="Gene3D" id="2.70.98.30">
    <property type="entry name" value="Golgi alpha-mannosidase II, domain 4"/>
    <property type="match status" value="1"/>
</dbReference>
<evidence type="ECO:0000256" key="4">
    <source>
        <dbReference type="ARBA" id="ARBA00023295"/>
    </source>
</evidence>
<evidence type="ECO:0000313" key="7">
    <source>
        <dbReference type="Proteomes" id="UP000076927"/>
    </source>
</evidence>
<reference evidence="6 7" key="1">
    <citation type="submission" date="2015-01" db="EMBL/GenBank/DDBJ databases">
        <title>Paenibacillus swuensis/DY6/whole genome sequencing.</title>
        <authorList>
            <person name="Kim M.K."/>
            <person name="Srinivasan S."/>
            <person name="Lee J.-J."/>
        </authorList>
    </citation>
    <scope>NUCLEOTIDE SEQUENCE [LARGE SCALE GENOMIC DNA]</scope>
    <source>
        <strain evidence="6 7">DY6</strain>
    </source>
</reference>
<dbReference type="FunFam" id="2.70.98.30:FF:000010">
    <property type="entry name" value="Cytosolic alpha-mannosidase"/>
    <property type="match status" value="1"/>
</dbReference>
<gene>
    <name evidence="6" type="ORF">SY83_21395</name>
</gene>
<dbReference type="SUPFAM" id="SSF88688">
    <property type="entry name" value="Families 57/38 glycoside transferase middle domain"/>
    <property type="match status" value="1"/>
</dbReference>
<dbReference type="InterPro" id="IPR041147">
    <property type="entry name" value="GH38_C"/>
</dbReference>
<keyword evidence="3" id="KW-0378">Hydrolase</keyword>
<dbReference type="GO" id="GO:0006013">
    <property type="term" value="P:mannose metabolic process"/>
    <property type="evidence" value="ECO:0007669"/>
    <property type="project" value="InterPro"/>
</dbReference>
<dbReference type="InterPro" id="IPR011682">
    <property type="entry name" value="Glyco_hydro_38_C"/>
</dbReference>
<dbReference type="Proteomes" id="UP000076927">
    <property type="component" value="Chromosome"/>
</dbReference>
<feature type="domain" description="Glycoside hydrolase family 38 central" evidence="5">
    <location>
        <begin position="521"/>
        <end position="601"/>
    </location>
</feature>
<dbReference type="EMBL" id="CP011388">
    <property type="protein sequence ID" value="ANE49104.1"/>
    <property type="molecule type" value="Genomic_DNA"/>
</dbReference>
<dbReference type="OrthoDB" id="9772207at2"/>
<dbReference type="InterPro" id="IPR011013">
    <property type="entry name" value="Gal_mutarotase_sf_dom"/>
</dbReference>
<keyword evidence="4" id="KW-0326">Glycosidase</keyword>
<keyword evidence="2" id="KW-0479">Metal-binding</keyword>
<dbReference type="GO" id="GO:0004559">
    <property type="term" value="F:alpha-mannosidase activity"/>
    <property type="evidence" value="ECO:0007669"/>
    <property type="project" value="InterPro"/>
</dbReference>
<dbReference type="InterPro" id="IPR037094">
    <property type="entry name" value="Glyco_hydro_38_cen_sf"/>
</dbReference>
<name>A0A172TQD5_9BACL</name>
<dbReference type="STRING" id="1178515.SY83_21395"/>
<dbReference type="AlphaFoldDB" id="A0A172TQD5"/>
<dbReference type="InterPro" id="IPR027291">
    <property type="entry name" value="Glyco_hydro_38_N_sf"/>
</dbReference>
<evidence type="ECO:0000256" key="1">
    <source>
        <dbReference type="ARBA" id="ARBA00009792"/>
    </source>
</evidence>
<dbReference type="GO" id="GO:0030246">
    <property type="term" value="F:carbohydrate binding"/>
    <property type="evidence" value="ECO:0007669"/>
    <property type="project" value="InterPro"/>
</dbReference>
<dbReference type="InterPro" id="IPR000602">
    <property type="entry name" value="Glyco_hydro_38_N"/>
</dbReference>
<dbReference type="PANTHER" id="PTHR46017">
    <property type="entry name" value="ALPHA-MANNOSIDASE 2C1"/>
    <property type="match status" value="1"/>
</dbReference>
<dbReference type="InterPro" id="IPR011330">
    <property type="entry name" value="Glyco_hydro/deAcase_b/a-brl"/>
</dbReference>
<dbReference type="KEGG" id="pswu:SY83_21395"/>
<dbReference type="GO" id="GO:0046872">
    <property type="term" value="F:metal ion binding"/>
    <property type="evidence" value="ECO:0007669"/>
    <property type="project" value="UniProtKB-KW"/>
</dbReference>
<dbReference type="Pfam" id="PF09261">
    <property type="entry name" value="Alpha-mann_mid"/>
    <property type="match status" value="1"/>
</dbReference>
<dbReference type="Pfam" id="PF17677">
    <property type="entry name" value="Glyco_hydro38C2"/>
    <property type="match status" value="1"/>
</dbReference>
<dbReference type="Gene3D" id="1.20.1270.50">
    <property type="entry name" value="Glycoside hydrolase family 38, central domain"/>
    <property type="match status" value="1"/>
</dbReference>
<evidence type="ECO:0000256" key="3">
    <source>
        <dbReference type="ARBA" id="ARBA00022801"/>
    </source>
</evidence>
<dbReference type="RefSeq" id="WP_068611286.1">
    <property type="nucleotide sequence ID" value="NZ_CP011388.1"/>
</dbReference>
<dbReference type="FunFam" id="3.20.110.10:FF:000002">
    <property type="entry name" value="alpha-mannosidase 2C1 isoform X1"/>
    <property type="match status" value="1"/>
</dbReference>